<dbReference type="InterPro" id="IPR001188">
    <property type="entry name" value="Sperm_putr-bd"/>
</dbReference>
<proteinExistence type="predicted"/>
<accession>A0ABV7DER0</accession>
<dbReference type="RefSeq" id="WP_257317347.1">
    <property type="nucleotide sequence ID" value="NZ_JANFDG010000028.1"/>
</dbReference>
<dbReference type="PROSITE" id="PS51318">
    <property type="entry name" value="TAT"/>
    <property type="match status" value="1"/>
</dbReference>
<dbReference type="SUPFAM" id="SSF53850">
    <property type="entry name" value="Periplasmic binding protein-like II"/>
    <property type="match status" value="1"/>
</dbReference>
<keyword evidence="3" id="KW-0732">Signal</keyword>
<dbReference type="Proteomes" id="UP001595377">
    <property type="component" value="Unassembled WGS sequence"/>
</dbReference>
<dbReference type="EMBL" id="JBHRSP010000015">
    <property type="protein sequence ID" value="MFC3073437.1"/>
    <property type="molecule type" value="Genomic_DNA"/>
</dbReference>
<gene>
    <name evidence="5" type="ORF">ACFOHH_10005</name>
</gene>
<dbReference type="PANTHER" id="PTHR30222">
    <property type="entry name" value="SPERMIDINE/PUTRESCINE-BINDING PERIPLASMIC PROTEIN"/>
    <property type="match status" value="1"/>
</dbReference>
<organism evidence="5 6">
    <name type="scientific">Shinella pollutisoli</name>
    <dbReference type="NCBI Taxonomy" id="2250594"/>
    <lineage>
        <taxon>Bacteria</taxon>
        <taxon>Pseudomonadati</taxon>
        <taxon>Pseudomonadota</taxon>
        <taxon>Alphaproteobacteria</taxon>
        <taxon>Hyphomicrobiales</taxon>
        <taxon>Rhizobiaceae</taxon>
        <taxon>Shinella</taxon>
    </lineage>
</organism>
<dbReference type="InterPro" id="IPR006059">
    <property type="entry name" value="SBP"/>
</dbReference>
<evidence type="ECO:0000256" key="3">
    <source>
        <dbReference type="ARBA" id="ARBA00022729"/>
    </source>
</evidence>
<evidence type="ECO:0000256" key="1">
    <source>
        <dbReference type="ARBA" id="ARBA00004418"/>
    </source>
</evidence>
<evidence type="ECO:0000313" key="6">
    <source>
        <dbReference type="Proteomes" id="UP001595377"/>
    </source>
</evidence>
<dbReference type="Gene3D" id="3.40.190.10">
    <property type="entry name" value="Periplasmic binding protein-like II"/>
    <property type="match status" value="2"/>
</dbReference>
<dbReference type="InterPro" id="IPR006311">
    <property type="entry name" value="TAT_signal"/>
</dbReference>
<name>A0ABV7DER0_9HYPH</name>
<keyword evidence="2" id="KW-0813">Transport</keyword>
<dbReference type="Pfam" id="PF13416">
    <property type="entry name" value="SBP_bac_8"/>
    <property type="match status" value="1"/>
</dbReference>
<evidence type="ECO:0000256" key="2">
    <source>
        <dbReference type="ARBA" id="ARBA00022448"/>
    </source>
</evidence>
<reference evidence="6" key="1">
    <citation type="journal article" date="2019" name="Int. J. Syst. Evol. Microbiol.">
        <title>The Global Catalogue of Microorganisms (GCM) 10K type strain sequencing project: providing services to taxonomists for standard genome sequencing and annotation.</title>
        <authorList>
            <consortium name="The Broad Institute Genomics Platform"/>
            <consortium name="The Broad Institute Genome Sequencing Center for Infectious Disease"/>
            <person name="Wu L."/>
            <person name="Ma J."/>
        </authorList>
    </citation>
    <scope>NUCLEOTIDE SEQUENCE [LARGE SCALE GENOMIC DNA]</scope>
    <source>
        <strain evidence="6">KCTC 52677</strain>
    </source>
</reference>
<comment type="subcellular location">
    <subcellularLocation>
        <location evidence="1">Periplasm</location>
    </subcellularLocation>
</comment>
<protein>
    <submittedName>
        <fullName evidence="5">PotD/PotF family extracellular solute-binding protein</fullName>
    </submittedName>
</protein>
<evidence type="ECO:0000313" key="5">
    <source>
        <dbReference type="EMBL" id="MFC3073437.1"/>
    </source>
</evidence>
<keyword evidence="4" id="KW-0574">Periplasm</keyword>
<dbReference type="PANTHER" id="PTHR30222:SF17">
    <property type="entry name" value="SPERMIDINE_PUTRESCINE-BINDING PERIPLASMIC PROTEIN"/>
    <property type="match status" value="1"/>
</dbReference>
<comment type="caution">
    <text evidence="5">The sequence shown here is derived from an EMBL/GenBank/DDBJ whole genome shotgun (WGS) entry which is preliminary data.</text>
</comment>
<sequence length="374" mass="41450">MQRWMPFSRTNFDPSRREFNKKLAALGLAAVSMPVLGRAAFAAPTMTAMTYTNYHVKGLFPAYADKYGDIPKVSYMSDDEDAFQKLRGGFPADTAHPNTSSIRRWRDAELIRPIDTGKLSHWADIFDEVKAVKGITDGSETFVCPTCWGNASIIYRTDLVDEADIADPSWALLANPKYQGRVAAGTILEELVLPAALRAGVPQSEIFSMTDEQIAATKEVLRAQHGNLRYYWSSLTDMEQGLASGELVAAVGWNTSVNSLKKQGVPVAYLQPKEGILTWLDGVVRTTQGKASDDEVYDFMNAWIAPEAGKYLIEEIGYGHTNRKSFEIASAEKKQQLGLEEPTSNLSKGIFFEEIDGPTREKYSTMVEEVKSGF</sequence>
<dbReference type="PRINTS" id="PR00909">
    <property type="entry name" value="SPERMDNBNDNG"/>
</dbReference>
<evidence type="ECO:0000256" key="4">
    <source>
        <dbReference type="ARBA" id="ARBA00022764"/>
    </source>
</evidence>
<keyword evidence="6" id="KW-1185">Reference proteome</keyword>